<evidence type="ECO:0000313" key="3">
    <source>
        <dbReference type="EMBL" id="ETV76471.1"/>
    </source>
</evidence>
<evidence type="ECO:0000256" key="2">
    <source>
        <dbReference type="SAM" id="SignalP"/>
    </source>
</evidence>
<proteinExistence type="predicted"/>
<keyword evidence="1" id="KW-0472">Membrane</keyword>
<keyword evidence="2" id="KW-0732">Signal</keyword>
<protein>
    <submittedName>
        <fullName evidence="3">Uncharacterized protein</fullName>
    </submittedName>
</protein>
<name>W4GB04_APHAT</name>
<dbReference type="AlphaFoldDB" id="W4GB04"/>
<dbReference type="RefSeq" id="XP_009834016.1">
    <property type="nucleotide sequence ID" value="XM_009835714.1"/>
</dbReference>
<sequence>MAAVVILLTWSAISATSTAHSTESLLDARNFTFRLTLAPRPDYIHSSGRNHTRRRFYVTPFSEYWPPCLEKHCRPAYPQCLDFFGGDGCLCYPGLLGCASPDCGVESIASVYESCAASFNRTDTRCALSCEPSPYPTVHEPTPDDIDSRPRMSYTVMMTLEIEAINQNEIAGAAFEMADAVAQIINVTDVTLDHVTLSTITATADDLSQVYVIVSCPSPEAMNATLNALEAMVGVTGSTHLGAALVDFNVLFDATQLQVLSVHEAVEVQTQSPPPVFIPPSSAIVPPPSPPPTQPSSQLALPPEAIFGITFGAAAVLVVAISFGCWWRRRNGVHSGYVRHGV</sequence>
<dbReference type="OrthoDB" id="78106at2759"/>
<keyword evidence="1" id="KW-0812">Transmembrane</keyword>
<accession>W4GB04</accession>
<dbReference type="EMBL" id="KI913136">
    <property type="protein sequence ID" value="ETV76471.1"/>
    <property type="molecule type" value="Genomic_DNA"/>
</dbReference>
<dbReference type="GeneID" id="20811484"/>
<keyword evidence="1" id="KW-1133">Transmembrane helix</keyword>
<gene>
    <name evidence="3" type="ORF">H257_09488</name>
</gene>
<evidence type="ECO:0000256" key="1">
    <source>
        <dbReference type="SAM" id="Phobius"/>
    </source>
</evidence>
<feature type="signal peptide" evidence="2">
    <location>
        <begin position="1"/>
        <end position="19"/>
    </location>
</feature>
<feature type="chain" id="PRO_5004840866" evidence="2">
    <location>
        <begin position="20"/>
        <end position="342"/>
    </location>
</feature>
<dbReference type="VEuPathDB" id="FungiDB:H257_09488"/>
<reference evidence="3" key="1">
    <citation type="submission" date="2013-12" db="EMBL/GenBank/DDBJ databases">
        <title>The Genome Sequence of Aphanomyces astaci APO3.</title>
        <authorList>
            <consortium name="The Broad Institute Genomics Platform"/>
            <person name="Russ C."/>
            <person name="Tyler B."/>
            <person name="van West P."/>
            <person name="Dieguez-Uribeondo J."/>
            <person name="Young S.K."/>
            <person name="Zeng Q."/>
            <person name="Gargeya S."/>
            <person name="Fitzgerald M."/>
            <person name="Abouelleil A."/>
            <person name="Alvarado L."/>
            <person name="Chapman S.B."/>
            <person name="Gainer-Dewar J."/>
            <person name="Goldberg J."/>
            <person name="Griggs A."/>
            <person name="Gujja S."/>
            <person name="Hansen M."/>
            <person name="Howarth C."/>
            <person name="Imamovic A."/>
            <person name="Ireland A."/>
            <person name="Larimer J."/>
            <person name="McCowan C."/>
            <person name="Murphy C."/>
            <person name="Pearson M."/>
            <person name="Poon T.W."/>
            <person name="Priest M."/>
            <person name="Roberts A."/>
            <person name="Saif S."/>
            <person name="Shea T."/>
            <person name="Sykes S."/>
            <person name="Wortman J."/>
            <person name="Nusbaum C."/>
            <person name="Birren B."/>
        </authorList>
    </citation>
    <scope>NUCLEOTIDE SEQUENCE [LARGE SCALE GENOMIC DNA]</scope>
    <source>
        <strain evidence="3">APO3</strain>
    </source>
</reference>
<feature type="transmembrane region" description="Helical" evidence="1">
    <location>
        <begin position="305"/>
        <end position="327"/>
    </location>
</feature>
<organism evidence="3">
    <name type="scientific">Aphanomyces astaci</name>
    <name type="common">Crayfish plague agent</name>
    <dbReference type="NCBI Taxonomy" id="112090"/>
    <lineage>
        <taxon>Eukaryota</taxon>
        <taxon>Sar</taxon>
        <taxon>Stramenopiles</taxon>
        <taxon>Oomycota</taxon>
        <taxon>Saprolegniomycetes</taxon>
        <taxon>Saprolegniales</taxon>
        <taxon>Verrucalvaceae</taxon>
        <taxon>Aphanomyces</taxon>
    </lineage>
</organism>